<dbReference type="Proteomes" id="UP000316887">
    <property type="component" value="Unassembled WGS sequence"/>
</dbReference>
<dbReference type="GO" id="GO:0009298">
    <property type="term" value="P:GDP-mannose biosynthetic process"/>
    <property type="evidence" value="ECO:0007669"/>
    <property type="project" value="TreeGrafter"/>
</dbReference>
<dbReference type="InterPro" id="IPR051161">
    <property type="entry name" value="Mannose-6P_isomerase_type2"/>
</dbReference>
<comment type="similarity">
    <text evidence="1 8">Belongs to the mannose-6-phosphate isomerase type 2 family.</text>
</comment>
<dbReference type="CDD" id="cd02509">
    <property type="entry name" value="GDP-M1P_Guanylyltransferase"/>
    <property type="match status" value="1"/>
</dbReference>
<evidence type="ECO:0000256" key="3">
    <source>
        <dbReference type="ARBA" id="ARBA00022679"/>
    </source>
</evidence>
<sequence>MLHPVVLCGGSGTRLFPLSRRSHPKQLLSLIGENSLFQDAVARVTDPAMFSNPLVICNDEYRFTIAEQLQNMGIKAQDIVLEPEGRNTAPAIALAAAIIAEKDPDGCILVLPSDHVIRNVTAFHEAIKEAEIIARKENALVTFGIRPTSPETGYGYIELGEALPIGGGYHIDRFREKPDIKTAKEYLASGRFLWNSGMFLFPVARILEDFAAYQPDILNAVKISLTKSQTDLDFMRLDAESFGTAPSISIDYAIMEPAHNRAVVPVDIGWSDVGSWSSLWEISDHDDNGNVLMGDVVAEDSSNCLIRSENGLVATLGVKDLTIINTSDVTLVVKQDQSQEVGNLVKKMIREGRLEPLNPRQVARPWGWYESIATGPRFQVKQIMVKPGHRLSLQKHFNRAEHWVVTQGTARVTVGDHVDLIRENESIYIPMGEVHRLDNPGKVDLLLIEIQTGCYLGEDDIVRLEDDYKREL</sequence>
<keyword evidence="12" id="KW-0413">Isomerase</keyword>
<keyword evidence="5" id="KW-0547">Nucleotide-binding</keyword>
<dbReference type="OrthoDB" id="9806359at2"/>
<comment type="catalytic activity">
    <reaction evidence="7">
        <text>alpha-D-mannose 1-phosphate + GTP + H(+) = GDP-alpha-D-mannose + diphosphate</text>
        <dbReference type="Rhea" id="RHEA:15229"/>
        <dbReference type="ChEBI" id="CHEBI:15378"/>
        <dbReference type="ChEBI" id="CHEBI:33019"/>
        <dbReference type="ChEBI" id="CHEBI:37565"/>
        <dbReference type="ChEBI" id="CHEBI:57527"/>
        <dbReference type="ChEBI" id="CHEBI:58409"/>
        <dbReference type="EC" id="2.7.7.13"/>
    </reaction>
</comment>
<feature type="domain" description="MannoseP isomerase/GMP-like beta-helix" evidence="11">
    <location>
        <begin position="294"/>
        <end position="347"/>
    </location>
</feature>
<comment type="caution">
    <text evidence="12">The sequence shown here is derived from an EMBL/GenBank/DDBJ whole genome shotgun (WGS) entry which is preliminary data.</text>
</comment>
<dbReference type="FunFam" id="2.60.120.10:FF:000032">
    <property type="entry name" value="Mannose-1-phosphate guanylyltransferase/mannose-6-phosphate isomerase"/>
    <property type="match status" value="1"/>
</dbReference>
<evidence type="ECO:0000256" key="4">
    <source>
        <dbReference type="ARBA" id="ARBA00022695"/>
    </source>
</evidence>
<evidence type="ECO:0000256" key="5">
    <source>
        <dbReference type="ARBA" id="ARBA00022741"/>
    </source>
</evidence>
<dbReference type="InterPro" id="IPR001538">
    <property type="entry name" value="Man6P_isomerase-2_C"/>
</dbReference>
<evidence type="ECO:0000256" key="1">
    <source>
        <dbReference type="ARBA" id="ARBA00006115"/>
    </source>
</evidence>
<dbReference type="InterPro" id="IPR014710">
    <property type="entry name" value="RmlC-like_jellyroll"/>
</dbReference>
<evidence type="ECO:0000313" key="13">
    <source>
        <dbReference type="Proteomes" id="UP000316887"/>
    </source>
</evidence>
<dbReference type="InterPro" id="IPR005835">
    <property type="entry name" value="NTP_transferase_dom"/>
</dbReference>
<dbReference type="InterPro" id="IPR029044">
    <property type="entry name" value="Nucleotide-diphossugar_trans"/>
</dbReference>
<evidence type="ECO:0000259" key="9">
    <source>
        <dbReference type="Pfam" id="PF00483"/>
    </source>
</evidence>
<dbReference type="Pfam" id="PF22640">
    <property type="entry name" value="ManC_GMP_beta-helix"/>
    <property type="match status" value="1"/>
</dbReference>
<organism evidence="12 13">
    <name type="scientific">Zymomonas mobilis</name>
    <dbReference type="NCBI Taxonomy" id="542"/>
    <lineage>
        <taxon>Bacteria</taxon>
        <taxon>Pseudomonadati</taxon>
        <taxon>Pseudomonadota</taxon>
        <taxon>Alphaproteobacteria</taxon>
        <taxon>Sphingomonadales</taxon>
        <taxon>Zymomonadaceae</taxon>
        <taxon>Zymomonas</taxon>
    </lineage>
</organism>
<dbReference type="GO" id="GO:0004475">
    <property type="term" value="F:mannose-1-phosphate guanylyltransferase (GTP) activity"/>
    <property type="evidence" value="ECO:0007669"/>
    <property type="project" value="UniProtKB-EC"/>
</dbReference>
<protein>
    <recommendedName>
        <fullName evidence="2">mannose-1-phosphate guanylyltransferase</fullName>
        <ecNumber evidence="2">2.7.7.13</ecNumber>
    </recommendedName>
</protein>
<dbReference type="EMBL" id="VFOF01000001">
    <property type="protein sequence ID" value="TQL17608.1"/>
    <property type="molecule type" value="Genomic_DNA"/>
</dbReference>
<dbReference type="GO" id="GO:0016853">
    <property type="term" value="F:isomerase activity"/>
    <property type="evidence" value="ECO:0007669"/>
    <property type="project" value="UniProtKB-KW"/>
</dbReference>
<evidence type="ECO:0000256" key="6">
    <source>
        <dbReference type="ARBA" id="ARBA00023134"/>
    </source>
</evidence>
<keyword evidence="4 12" id="KW-0548">Nucleotidyltransferase</keyword>
<dbReference type="InterPro" id="IPR054566">
    <property type="entry name" value="ManC/GMP-like_b-helix"/>
</dbReference>
<dbReference type="Gene3D" id="2.60.120.10">
    <property type="entry name" value="Jelly Rolls"/>
    <property type="match status" value="1"/>
</dbReference>
<reference evidence="12 13" key="1">
    <citation type="submission" date="2019-06" db="EMBL/GenBank/DDBJ databases">
        <title>Genome sequencing of Zymomonas mobilis strains for genetic engineering and biofuel applications.</title>
        <authorList>
            <person name="Teravest M."/>
        </authorList>
    </citation>
    <scope>NUCLEOTIDE SEQUENCE [LARGE SCALE GENOMIC DNA]</scope>
    <source>
        <strain evidence="12 13">AN0101</strain>
    </source>
</reference>
<dbReference type="InterPro" id="IPR011051">
    <property type="entry name" value="RmlC_Cupin_sf"/>
</dbReference>
<dbReference type="SUPFAM" id="SSF51182">
    <property type="entry name" value="RmlC-like cupins"/>
    <property type="match status" value="1"/>
</dbReference>
<dbReference type="PANTHER" id="PTHR46390:SF1">
    <property type="entry name" value="MANNOSE-1-PHOSPHATE GUANYLYLTRANSFERASE"/>
    <property type="match status" value="1"/>
</dbReference>
<dbReference type="Gene3D" id="3.90.550.10">
    <property type="entry name" value="Spore Coat Polysaccharide Biosynthesis Protein SpsA, Chain A"/>
    <property type="match status" value="1"/>
</dbReference>
<dbReference type="Pfam" id="PF00483">
    <property type="entry name" value="NTP_transferase"/>
    <property type="match status" value="1"/>
</dbReference>
<evidence type="ECO:0000256" key="7">
    <source>
        <dbReference type="ARBA" id="ARBA00047343"/>
    </source>
</evidence>
<keyword evidence="6" id="KW-0342">GTP-binding</keyword>
<evidence type="ECO:0000259" key="10">
    <source>
        <dbReference type="Pfam" id="PF01050"/>
    </source>
</evidence>
<dbReference type="AlphaFoldDB" id="A0A542W219"/>
<evidence type="ECO:0000256" key="2">
    <source>
        <dbReference type="ARBA" id="ARBA00012387"/>
    </source>
</evidence>
<dbReference type="Pfam" id="PF01050">
    <property type="entry name" value="MannoseP_isomer"/>
    <property type="match status" value="1"/>
</dbReference>
<evidence type="ECO:0000256" key="8">
    <source>
        <dbReference type="RuleBase" id="RU004190"/>
    </source>
</evidence>
<name>A0A542W219_ZYMMB</name>
<evidence type="ECO:0000259" key="11">
    <source>
        <dbReference type="Pfam" id="PF22640"/>
    </source>
</evidence>
<keyword evidence="3 12" id="KW-0808">Transferase</keyword>
<dbReference type="InterPro" id="IPR049577">
    <property type="entry name" value="GMPP_N"/>
</dbReference>
<dbReference type="EC" id="2.7.7.13" evidence="2"/>
<dbReference type="SUPFAM" id="SSF53448">
    <property type="entry name" value="Nucleotide-diphospho-sugar transferases"/>
    <property type="match status" value="1"/>
</dbReference>
<dbReference type="PANTHER" id="PTHR46390">
    <property type="entry name" value="MANNOSE-1-PHOSPHATE GUANYLYLTRANSFERASE"/>
    <property type="match status" value="1"/>
</dbReference>
<dbReference type="InterPro" id="IPR006375">
    <property type="entry name" value="Man1P_GuaTrfase/Man6P_Isoase"/>
</dbReference>
<gene>
    <name evidence="12" type="ORF">FBY58_1206</name>
</gene>
<dbReference type="RefSeq" id="WP_141919933.1">
    <property type="nucleotide sequence ID" value="NZ_VFOF01000001.1"/>
</dbReference>
<accession>A0A542W219</accession>
<feature type="domain" description="Nucleotidyl transferase" evidence="9">
    <location>
        <begin position="4"/>
        <end position="286"/>
    </location>
</feature>
<dbReference type="NCBIfam" id="TIGR01479">
    <property type="entry name" value="GMP_PMI"/>
    <property type="match status" value="1"/>
</dbReference>
<feature type="domain" description="Mannose-6-phosphate isomerase type II C-terminal" evidence="10">
    <location>
        <begin position="359"/>
        <end position="466"/>
    </location>
</feature>
<dbReference type="GO" id="GO:0005525">
    <property type="term" value="F:GTP binding"/>
    <property type="evidence" value="ECO:0007669"/>
    <property type="project" value="UniProtKB-KW"/>
</dbReference>
<evidence type="ECO:0000313" key="12">
    <source>
        <dbReference type="EMBL" id="TQL17608.1"/>
    </source>
</evidence>
<proteinExistence type="inferred from homology"/>
<dbReference type="FunFam" id="3.90.550.10:FF:000046">
    <property type="entry name" value="Mannose-1-phosphate guanylyltransferase (GDP)"/>
    <property type="match status" value="1"/>
</dbReference>
<dbReference type="GO" id="GO:0000271">
    <property type="term" value="P:polysaccharide biosynthetic process"/>
    <property type="evidence" value="ECO:0007669"/>
    <property type="project" value="InterPro"/>
</dbReference>
<dbReference type="CDD" id="cd02213">
    <property type="entry name" value="cupin_PMI_typeII_C"/>
    <property type="match status" value="1"/>
</dbReference>